<accession>A0AA88IM05</accession>
<organism evidence="1 2">
    <name type="scientific">Artemia franciscana</name>
    <name type="common">Brine shrimp</name>
    <name type="synonym">Artemia sanfranciscana</name>
    <dbReference type="NCBI Taxonomy" id="6661"/>
    <lineage>
        <taxon>Eukaryota</taxon>
        <taxon>Metazoa</taxon>
        <taxon>Ecdysozoa</taxon>
        <taxon>Arthropoda</taxon>
        <taxon>Crustacea</taxon>
        <taxon>Branchiopoda</taxon>
        <taxon>Anostraca</taxon>
        <taxon>Artemiidae</taxon>
        <taxon>Artemia</taxon>
    </lineage>
</organism>
<sequence length="279" mass="31690">MDTEDSDITINTTNTAATRVADADQVQKMPDSRSRQIIPTKKLKVGSWSVLGHTKRKQRLLISGTTIELLGKKPPLLSGPKEPLRNARKLVKQSARSDREKYWSQMAFDMQQAAESHNLRKIFKLLREDALDMLTRPEQVGFGPRGGCQKHCLTLHLILQQSERFQLSDMIAFIDFVPAFDSLIRTELVKIVLEDGAPAGLIEIFKGAYESTVTKVRATEGEITEFYVDSGFKQWCALLPARFNYIKDCILAYRLCNHKGLVIGQRRDTLIDFDFDDLK</sequence>
<keyword evidence="2" id="KW-1185">Reference proteome</keyword>
<proteinExistence type="predicted"/>
<dbReference type="Proteomes" id="UP001187531">
    <property type="component" value="Unassembled WGS sequence"/>
</dbReference>
<dbReference type="PANTHER" id="PTHR47027:SF20">
    <property type="entry name" value="REVERSE TRANSCRIPTASE-LIKE PROTEIN WITH RNA-DIRECTED DNA POLYMERASE DOMAIN"/>
    <property type="match status" value="1"/>
</dbReference>
<protein>
    <recommendedName>
        <fullName evidence="3">Reverse transcriptase domain-containing protein</fullName>
    </recommendedName>
</protein>
<evidence type="ECO:0000313" key="2">
    <source>
        <dbReference type="Proteomes" id="UP001187531"/>
    </source>
</evidence>
<evidence type="ECO:0008006" key="3">
    <source>
        <dbReference type="Google" id="ProtNLM"/>
    </source>
</evidence>
<name>A0AA88IM05_ARTSF</name>
<evidence type="ECO:0000313" key="1">
    <source>
        <dbReference type="EMBL" id="KAK2724222.1"/>
    </source>
</evidence>
<dbReference type="PANTHER" id="PTHR47027">
    <property type="entry name" value="REVERSE TRANSCRIPTASE DOMAIN-CONTAINING PROTEIN"/>
    <property type="match status" value="1"/>
</dbReference>
<gene>
    <name evidence="1" type="ORF">QYM36_000920</name>
</gene>
<reference evidence="1" key="1">
    <citation type="submission" date="2023-07" db="EMBL/GenBank/DDBJ databases">
        <title>Chromosome-level genome assembly of Artemia franciscana.</title>
        <authorList>
            <person name="Jo E."/>
        </authorList>
    </citation>
    <scope>NUCLEOTIDE SEQUENCE</scope>
    <source>
        <tissue evidence="1">Whole body</tissue>
    </source>
</reference>
<comment type="caution">
    <text evidence="1">The sequence shown here is derived from an EMBL/GenBank/DDBJ whole genome shotgun (WGS) entry which is preliminary data.</text>
</comment>
<dbReference type="EMBL" id="JAVRJZ010000003">
    <property type="protein sequence ID" value="KAK2724222.1"/>
    <property type="molecule type" value="Genomic_DNA"/>
</dbReference>
<dbReference type="AlphaFoldDB" id="A0AA88IM05"/>